<comment type="subcellular location">
    <subcellularLocation>
        <location evidence="10">Cytoplasm</location>
    </subcellularLocation>
    <text evidence="10">Associated with the membrane possibly through PlsY.</text>
</comment>
<proteinExistence type="inferred from homology"/>
<dbReference type="InterPro" id="IPR012281">
    <property type="entry name" value="Phospholipid_synth_PlsX-like"/>
</dbReference>
<evidence type="ECO:0000256" key="6">
    <source>
        <dbReference type="ARBA" id="ARBA00023209"/>
    </source>
</evidence>
<dbReference type="KEGG" id="ttr:Tter_0052"/>
<name>D1CDG9_THET1</name>
<dbReference type="HAMAP" id="MF_00019">
    <property type="entry name" value="PlsX"/>
    <property type="match status" value="1"/>
</dbReference>
<evidence type="ECO:0000256" key="5">
    <source>
        <dbReference type="ARBA" id="ARBA00023098"/>
    </source>
</evidence>
<comment type="function">
    <text evidence="10">Catalyzes the reversible formation of acyl-phosphate (acyl-PO(4)) from acyl-[acyl-carrier-protein] (acyl-ACP). This enzyme utilizes acyl-ACP as fatty acyl donor, but not acyl-CoA.</text>
</comment>
<evidence type="ECO:0000256" key="10">
    <source>
        <dbReference type="HAMAP-Rule" id="MF_00019"/>
    </source>
</evidence>
<evidence type="ECO:0000256" key="8">
    <source>
        <dbReference type="ARBA" id="ARBA00024069"/>
    </source>
</evidence>
<dbReference type="STRING" id="525904.Tter_0052"/>
<dbReference type="AlphaFoldDB" id="D1CDG9"/>
<evidence type="ECO:0000256" key="7">
    <source>
        <dbReference type="ARBA" id="ARBA00023264"/>
    </source>
</evidence>
<evidence type="ECO:0000256" key="9">
    <source>
        <dbReference type="ARBA" id="ARBA00046608"/>
    </source>
</evidence>
<dbReference type="PANTHER" id="PTHR30100">
    <property type="entry name" value="FATTY ACID/PHOSPHOLIPID SYNTHESIS PROTEIN PLSX"/>
    <property type="match status" value="1"/>
</dbReference>
<dbReference type="NCBIfam" id="TIGR00182">
    <property type="entry name" value="plsX"/>
    <property type="match status" value="1"/>
</dbReference>
<comment type="pathway">
    <text evidence="10">Lipid metabolism; phospholipid metabolism.</text>
</comment>
<dbReference type="SUPFAM" id="SSF53659">
    <property type="entry name" value="Isocitrate/Isopropylmalate dehydrogenase-like"/>
    <property type="match status" value="1"/>
</dbReference>
<dbReference type="Proteomes" id="UP000000323">
    <property type="component" value="Chromosome 1"/>
</dbReference>
<sequence>MRVAVDAMGGDKAPDEIVEGALRASNELGIDITLVGKEDVIAPLLSSKPSQRHIEIIHTPEIIAMDEHPATAVRKKKDSSIVRGLELLKEGKADAFVSAGNSGAVMAASLFVLGRCTGIDRPAIGTIIPGKEGPVLLIDAGANVDPEPVHLLQFAFMGSIYAREVMRIGNPKVGLLSNGEEETKGNKLTLQAHKLLKGSNLNFQGNVEGRDVTKGTVHVIVTDGFTGNVVLKTVEGVAEDLVSIIREEITSGILNKVGALILQGAFRKVAQKLDYAEYGGAPLLGVRGNVFIAHGRSNAKAIKNAIRLAHEAASHRIPKLISDNNIIVTGKEMFQQDL</sequence>
<comment type="similarity">
    <text evidence="10">Belongs to the PlsX family.</text>
</comment>
<dbReference type="Pfam" id="PF02504">
    <property type="entry name" value="FA_synthesis"/>
    <property type="match status" value="1"/>
</dbReference>
<dbReference type="RefSeq" id="WP_012874010.1">
    <property type="nucleotide sequence ID" value="NC_013525.1"/>
</dbReference>
<dbReference type="OrthoDB" id="9806408at2"/>
<dbReference type="GO" id="GO:0008654">
    <property type="term" value="P:phospholipid biosynthetic process"/>
    <property type="evidence" value="ECO:0007669"/>
    <property type="project" value="UniProtKB-KW"/>
</dbReference>
<protein>
    <recommendedName>
        <fullName evidence="8 10">Phosphate acyltransferase</fullName>
        <ecNumber evidence="8 10">2.3.1.274</ecNumber>
    </recommendedName>
    <alternativeName>
        <fullName evidence="10">Acyl-ACP phosphotransacylase</fullName>
    </alternativeName>
    <alternativeName>
        <fullName evidence="10">Acyl-[acyl-carrier-protein]--phosphate acyltransferase</fullName>
    </alternativeName>
    <alternativeName>
        <fullName evidence="10">Phosphate-acyl-ACP acyltransferase</fullName>
    </alternativeName>
</protein>
<reference evidence="12" key="1">
    <citation type="journal article" date="2010" name="Stand. Genomic Sci.">
        <title>Complete genome sequence of 'Thermobaculum terrenum' type strain (YNP1).</title>
        <authorList>
            <person name="Kiss H."/>
            <person name="Cleland D."/>
            <person name="Lapidus A."/>
            <person name="Lucas S."/>
            <person name="Glavina Del Rio T."/>
            <person name="Nolan M."/>
            <person name="Tice H."/>
            <person name="Han C."/>
            <person name="Goodwin L."/>
            <person name="Pitluck S."/>
            <person name="Liolios K."/>
            <person name="Ivanova N."/>
            <person name="Mavromatis K."/>
            <person name="Ovchinnikova G."/>
            <person name="Pati A."/>
            <person name="Chen A."/>
            <person name="Palaniappan K."/>
            <person name="Land M."/>
            <person name="Hauser L."/>
            <person name="Chang Y."/>
            <person name="Jeffries C."/>
            <person name="Lu M."/>
            <person name="Brettin T."/>
            <person name="Detter J."/>
            <person name="Goker M."/>
            <person name="Tindall B."/>
            <person name="Beck B."/>
            <person name="McDermott T."/>
            <person name="Woyke T."/>
            <person name="Bristow J."/>
            <person name="Eisen J."/>
            <person name="Markowitz V."/>
            <person name="Hugenholtz P."/>
            <person name="Kyrpides N."/>
            <person name="Klenk H."/>
            <person name="Cheng J."/>
        </authorList>
    </citation>
    <scope>NUCLEOTIDE SEQUENCE [LARGE SCALE GENOMIC DNA]</scope>
    <source>
        <strain evidence="12">ATCC BAA-798 / YNP1</strain>
    </source>
</reference>
<dbReference type="PIRSF" id="PIRSF002465">
    <property type="entry name" value="Phsphlp_syn_PlsX"/>
    <property type="match status" value="1"/>
</dbReference>
<evidence type="ECO:0000313" key="11">
    <source>
        <dbReference type="EMBL" id="ACZ40975.1"/>
    </source>
</evidence>
<keyword evidence="7 10" id="KW-1208">Phospholipid metabolism</keyword>
<evidence type="ECO:0000313" key="12">
    <source>
        <dbReference type="Proteomes" id="UP000000323"/>
    </source>
</evidence>
<gene>
    <name evidence="10" type="primary">plsX</name>
    <name evidence="11" type="ordered locus">Tter_0052</name>
</gene>
<keyword evidence="3 10" id="KW-0444">Lipid biosynthesis</keyword>
<evidence type="ECO:0000256" key="4">
    <source>
        <dbReference type="ARBA" id="ARBA00022679"/>
    </source>
</evidence>
<dbReference type="EMBL" id="CP001825">
    <property type="protein sequence ID" value="ACZ40975.1"/>
    <property type="molecule type" value="Genomic_DNA"/>
</dbReference>
<dbReference type="PANTHER" id="PTHR30100:SF1">
    <property type="entry name" value="PHOSPHATE ACYLTRANSFERASE"/>
    <property type="match status" value="1"/>
</dbReference>
<dbReference type="InterPro" id="IPR003664">
    <property type="entry name" value="FA_synthesis"/>
</dbReference>
<dbReference type="GO" id="GO:0006633">
    <property type="term" value="P:fatty acid biosynthetic process"/>
    <property type="evidence" value="ECO:0007669"/>
    <property type="project" value="UniProtKB-UniRule"/>
</dbReference>
<dbReference type="Gene3D" id="3.40.718.10">
    <property type="entry name" value="Isopropylmalate Dehydrogenase"/>
    <property type="match status" value="1"/>
</dbReference>
<comment type="subunit">
    <text evidence="9 10">Homodimer. Probably interacts with PlsY.</text>
</comment>
<keyword evidence="5 10" id="KW-0443">Lipid metabolism</keyword>
<keyword evidence="6 10" id="KW-0594">Phospholipid biosynthesis</keyword>
<dbReference type="GO" id="GO:0043811">
    <property type="term" value="F:phosphate:acyl-[acyl carrier protein] acyltransferase activity"/>
    <property type="evidence" value="ECO:0007669"/>
    <property type="project" value="UniProtKB-UniRule"/>
</dbReference>
<keyword evidence="12" id="KW-1185">Reference proteome</keyword>
<dbReference type="UniPathway" id="UPA00085"/>
<evidence type="ECO:0000256" key="2">
    <source>
        <dbReference type="ARBA" id="ARBA00022490"/>
    </source>
</evidence>
<evidence type="ECO:0000256" key="1">
    <source>
        <dbReference type="ARBA" id="ARBA00001232"/>
    </source>
</evidence>
<dbReference type="eggNOG" id="COG0416">
    <property type="taxonomic scope" value="Bacteria"/>
</dbReference>
<dbReference type="GO" id="GO:0005737">
    <property type="term" value="C:cytoplasm"/>
    <property type="evidence" value="ECO:0007669"/>
    <property type="project" value="UniProtKB-SubCell"/>
</dbReference>
<organism evidence="11 12">
    <name type="scientific">Thermobaculum terrenum (strain ATCC BAA-798 / CCMEE 7001 / YNP1)</name>
    <dbReference type="NCBI Taxonomy" id="525904"/>
    <lineage>
        <taxon>Bacteria</taxon>
        <taxon>Bacillati</taxon>
        <taxon>Chloroflexota</taxon>
        <taxon>Chloroflexia</taxon>
        <taxon>Candidatus Thermobaculales</taxon>
        <taxon>Candidatus Thermobaculaceae</taxon>
        <taxon>Thermobaculum</taxon>
    </lineage>
</organism>
<comment type="catalytic activity">
    <reaction evidence="1 10">
        <text>a fatty acyl-[ACP] + phosphate = an acyl phosphate + holo-[ACP]</text>
        <dbReference type="Rhea" id="RHEA:42292"/>
        <dbReference type="Rhea" id="RHEA-COMP:9685"/>
        <dbReference type="Rhea" id="RHEA-COMP:14125"/>
        <dbReference type="ChEBI" id="CHEBI:43474"/>
        <dbReference type="ChEBI" id="CHEBI:59918"/>
        <dbReference type="ChEBI" id="CHEBI:64479"/>
        <dbReference type="ChEBI" id="CHEBI:138651"/>
        <dbReference type="EC" id="2.3.1.274"/>
    </reaction>
</comment>
<evidence type="ECO:0000256" key="3">
    <source>
        <dbReference type="ARBA" id="ARBA00022516"/>
    </source>
</evidence>
<keyword evidence="2 10" id="KW-0963">Cytoplasm</keyword>
<dbReference type="EC" id="2.3.1.274" evidence="8 10"/>
<dbReference type="HOGENOM" id="CLU_039379_1_1_0"/>
<accession>D1CDG9</accession>
<keyword evidence="4 10" id="KW-0808">Transferase</keyword>